<reference evidence="6 7" key="1">
    <citation type="submission" date="2024-01" db="EMBL/GenBank/DDBJ databases">
        <title>The complete chloroplast genome sequence of Lithospermum erythrorhizon: insights into the phylogenetic relationship among Boraginaceae species and the maternal lineages of purple gromwells.</title>
        <authorList>
            <person name="Okada T."/>
            <person name="Watanabe K."/>
        </authorList>
    </citation>
    <scope>NUCLEOTIDE SEQUENCE [LARGE SCALE GENOMIC DNA]</scope>
</reference>
<evidence type="ECO:0000313" key="7">
    <source>
        <dbReference type="Proteomes" id="UP001454036"/>
    </source>
</evidence>
<gene>
    <name evidence="6" type="ORF">LIER_10306</name>
</gene>
<dbReference type="EMBL" id="BAABME010001823">
    <property type="protein sequence ID" value="GAA0151620.1"/>
    <property type="molecule type" value="Genomic_DNA"/>
</dbReference>
<dbReference type="Pfam" id="PF07765">
    <property type="entry name" value="KIP1"/>
    <property type="match status" value="1"/>
</dbReference>
<feature type="coiled-coil region" evidence="3">
    <location>
        <begin position="192"/>
        <end position="268"/>
    </location>
</feature>
<keyword evidence="7" id="KW-1185">Reference proteome</keyword>
<dbReference type="GO" id="GO:0003779">
    <property type="term" value="F:actin binding"/>
    <property type="evidence" value="ECO:0007669"/>
    <property type="project" value="InterPro"/>
</dbReference>
<dbReference type="Proteomes" id="UP001454036">
    <property type="component" value="Unassembled WGS sequence"/>
</dbReference>
<evidence type="ECO:0000256" key="3">
    <source>
        <dbReference type="SAM" id="Coils"/>
    </source>
</evidence>
<protein>
    <recommendedName>
        <fullName evidence="5">NAB domain-containing protein</fullName>
    </recommendedName>
</protein>
<feature type="region of interest" description="Disordered" evidence="4">
    <location>
        <begin position="149"/>
        <end position="179"/>
    </location>
</feature>
<dbReference type="GO" id="GO:0005774">
    <property type="term" value="C:vacuolar membrane"/>
    <property type="evidence" value="ECO:0007669"/>
    <property type="project" value="TreeGrafter"/>
</dbReference>
<evidence type="ECO:0000259" key="5">
    <source>
        <dbReference type="PROSITE" id="PS51774"/>
    </source>
</evidence>
<proteinExistence type="inferred from homology"/>
<comment type="caution">
    <text evidence="6">The sequence shown here is derived from an EMBL/GenBank/DDBJ whole genome shotgun (WGS) entry which is preliminary data.</text>
</comment>
<dbReference type="InterPro" id="IPR011684">
    <property type="entry name" value="NAB"/>
</dbReference>
<feature type="domain" description="NAB" evidence="5">
    <location>
        <begin position="70"/>
        <end position="152"/>
    </location>
</feature>
<sequence length="467" mass="54538">MIGDHFININFWFNVDQSRLIVSIMDNMKGAGTSSSSKVQFPLHIGIGTLSHMMSKVQPQIMRRPKSNKSQMWWPDNHVSFKNSKWIQENLEEMDHKVKQMLKLIEEEPDSSTKKKPGKHSPKSPELIHLVDEFSCMYRLLAERYDHVNAEGPGGNTPDESSYIEYSESESDESSVVNSSAVVHPNVDELKILAMEEEMKSTKEKLLDSENEVGRLNQELKKIQESEQASRSQLERVMDQALESKGKLDKSASEVSDRDQEIRRLKEEIINSERSLSDVKTYHHEEIFELEKERSYLEKKVNEVNVWCQSLEEDVRQVQTEKSVLEASLRAEIEQLQTTVSNKNMHLNEITRDYNRLMDEKDKLNARVEEFIMETRSKDDHLYAMHLESVKMTEKMEGARKMTETLRSRVEELEDTVAKQQEMILEGAEEKREAIRQLCFSLEHYRIRHHELRESILSHKRLTEMAI</sequence>
<evidence type="ECO:0000313" key="6">
    <source>
        <dbReference type="EMBL" id="GAA0151620.1"/>
    </source>
</evidence>
<evidence type="ECO:0000256" key="1">
    <source>
        <dbReference type="ARBA" id="ARBA00023054"/>
    </source>
</evidence>
<dbReference type="AlphaFoldDB" id="A0AAV3PK21"/>
<evidence type="ECO:0000256" key="2">
    <source>
        <dbReference type="ARBA" id="ARBA00038006"/>
    </source>
</evidence>
<dbReference type="InterPro" id="IPR051861">
    <property type="entry name" value="NET_actin-binding_domain"/>
</dbReference>
<name>A0AAV3PK21_LITER</name>
<dbReference type="PANTHER" id="PTHR32258">
    <property type="entry name" value="PROTEIN NETWORKED 4A"/>
    <property type="match status" value="1"/>
</dbReference>
<feature type="coiled-coil region" evidence="3">
    <location>
        <begin position="308"/>
        <end position="438"/>
    </location>
</feature>
<keyword evidence="1 3" id="KW-0175">Coiled coil</keyword>
<comment type="similarity">
    <text evidence="2">Belongs to the NET family.</text>
</comment>
<dbReference type="PROSITE" id="PS51774">
    <property type="entry name" value="NAB"/>
    <property type="match status" value="1"/>
</dbReference>
<evidence type="ECO:0000256" key="4">
    <source>
        <dbReference type="SAM" id="MobiDB-lite"/>
    </source>
</evidence>
<dbReference type="PANTHER" id="PTHR32258:SF3">
    <property type="entry name" value="PROTEIN NETWORKED 4A"/>
    <property type="match status" value="1"/>
</dbReference>
<accession>A0AAV3PK21</accession>
<organism evidence="6 7">
    <name type="scientific">Lithospermum erythrorhizon</name>
    <name type="common">Purple gromwell</name>
    <name type="synonym">Lithospermum officinale var. erythrorhizon</name>
    <dbReference type="NCBI Taxonomy" id="34254"/>
    <lineage>
        <taxon>Eukaryota</taxon>
        <taxon>Viridiplantae</taxon>
        <taxon>Streptophyta</taxon>
        <taxon>Embryophyta</taxon>
        <taxon>Tracheophyta</taxon>
        <taxon>Spermatophyta</taxon>
        <taxon>Magnoliopsida</taxon>
        <taxon>eudicotyledons</taxon>
        <taxon>Gunneridae</taxon>
        <taxon>Pentapetalae</taxon>
        <taxon>asterids</taxon>
        <taxon>lamiids</taxon>
        <taxon>Boraginales</taxon>
        <taxon>Boraginaceae</taxon>
        <taxon>Boraginoideae</taxon>
        <taxon>Lithospermeae</taxon>
        <taxon>Lithospermum</taxon>
    </lineage>
</organism>